<protein>
    <recommendedName>
        <fullName evidence="15">Cytochrome P450</fullName>
    </recommendedName>
</protein>
<dbReference type="GO" id="GO:0005506">
    <property type="term" value="F:iron ion binding"/>
    <property type="evidence" value="ECO:0007669"/>
    <property type="project" value="InterPro"/>
</dbReference>
<reference evidence="13 14" key="1">
    <citation type="journal article" date="2009" name="Nature">
        <title>The Sorghum bicolor genome and the diversification of grasses.</title>
        <authorList>
            <person name="Paterson A.H."/>
            <person name="Bowers J.E."/>
            <person name="Bruggmann R."/>
            <person name="Dubchak I."/>
            <person name="Grimwood J."/>
            <person name="Gundlach H."/>
            <person name="Haberer G."/>
            <person name="Hellsten U."/>
            <person name="Mitros T."/>
            <person name="Poliakov A."/>
            <person name="Schmutz J."/>
            <person name="Spannagl M."/>
            <person name="Tang H."/>
            <person name="Wang X."/>
            <person name="Wicker T."/>
            <person name="Bharti A.K."/>
            <person name="Chapman J."/>
            <person name="Feltus F.A."/>
            <person name="Gowik U."/>
            <person name="Grigoriev I.V."/>
            <person name="Lyons E."/>
            <person name="Maher C.A."/>
            <person name="Martis M."/>
            <person name="Narechania A."/>
            <person name="Otillar R.P."/>
            <person name="Penning B.W."/>
            <person name="Salamov A.A."/>
            <person name="Wang Y."/>
            <person name="Zhang L."/>
            <person name="Carpita N.C."/>
            <person name="Freeling M."/>
            <person name="Gingle A.R."/>
            <person name="Hash C.T."/>
            <person name="Keller B."/>
            <person name="Klein P."/>
            <person name="Kresovich S."/>
            <person name="McCann M.C."/>
            <person name="Ming R."/>
            <person name="Peterson D.G."/>
            <person name="Mehboob-ur-Rahman"/>
            <person name="Ware D."/>
            <person name="Westhoff P."/>
            <person name="Mayer K.F."/>
            <person name="Messing J."/>
            <person name="Rokhsar D.S."/>
        </authorList>
    </citation>
    <scope>NUCLEOTIDE SEQUENCE [LARGE SCALE GENOMIC DNA]</scope>
    <source>
        <strain evidence="14">cv. BTx623</strain>
    </source>
</reference>
<dbReference type="InParanoid" id="A0A1B6PNG8"/>
<dbReference type="Proteomes" id="UP000000768">
    <property type="component" value="Chromosome 6"/>
</dbReference>
<evidence type="ECO:0000313" key="13">
    <source>
        <dbReference type="EMBL" id="KXG27214.1"/>
    </source>
</evidence>
<name>A0A1B6PNG8_SORBI</name>
<dbReference type="InterPro" id="IPR036396">
    <property type="entry name" value="Cyt_P450_sf"/>
</dbReference>
<dbReference type="GO" id="GO:0016705">
    <property type="term" value="F:oxidoreductase activity, acting on paired donors, with incorporation or reduction of molecular oxygen"/>
    <property type="evidence" value="ECO:0007669"/>
    <property type="project" value="InterPro"/>
</dbReference>
<dbReference type="PANTHER" id="PTHR24282">
    <property type="entry name" value="CYTOCHROME P450 FAMILY MEMBER"/>
    <property type="match status" value="1"/>
</dbReference>
<evidence type="ECO:0000256" key="8">
    <source>
        <dbReference type="ARBA" id="ARBA00023004"/>
    </source>
</evidence>
<dbReference type="InterPro" id="IPR001128">
    <property type="entry name" value="Cyt_P450"/>
</dbReference>
<evidence type="ECO:0000256" key="11">
    <source>
        <dbReference type="PIRSR" id="PIRSR602401-1"/>
    </source>
</evidence>
<accession>A0A1B6PNG8</accession>
<dbReference type="Gene3D" id="1.10.630.10">
    <property type="entry name" value="Cytochrome P450"/>
    <property type="match status" value="1"/>
</dbReference>
<sequence>MAAVFSVFLTSLFVTVPCVIRLLYCLLWVPWRLQRRFRLQGIKGPPRRLLSGNAAEFRAMLEGAQSSPPLASFHHAGVLSRVVPHYHEWSARHGRPFVYWFGPRARLVVSDHDVVATVMTDSTEAFDKSGFGGGNPLARQLFGQGLPGLSGDKWARHRRVVAPAFNMERVKAWIPEIAAITSSMLDTWEVQGESRHTEFEVDVYQGFHTLSAYVISHVAFGSSYEEGNRIFELQQEQGKLVALAMRTVYIPGFRFVPTNKNRRRQSLNLELQNLLRKLIEINGRKCEDAKNLLGLMLSASKALSKFKMDIEEIIEECKVFYFGGKETTAHLLTWATLLLASNREWQDKARDEVHRVCGKFEHPNAENLSNLKIVDMVLKETLRLYPPVVAVNRTATRDIKLGKLDIPAGTQLEFPIIDIHRDTGVWGADADEFNPWRFADGHRRYHLGAYLPFGMGPSVCVGKNLSMVEAKVALAMILQRFTFVVSPSYVHAPILMMNTRPQYGAQILACKI</sequence>
<dbReference type="ExpressionAtlas" id="A0A1B6PNG8">
    <property type="expression patterns" value="baseline and differential"/>
</dbReference>
<gene>
    <name evidence="13" type="ORF">SORBI_3006G232300</name>
</gene>
<dbReference type="Gramene" id="KXG27214">
    <property type="protein sequence ID" value="KXG27214"/>
    <property type="gene ID" value="SORBI_3006G232300"/>
</dbReference>
<dbReference type="GO" id="GO:0006629">
    <property type="term" value="P:lipid metabolic process"/>
    <property type="evidence" value="ECO:0007669"/>
    <property type="project" value="UniProtKB-ARBA"/>
</dbReference>
<dbReference type="GO" id="GO:0004497">
    <property type="term" value="F:monooxygenase activity"/>
    <property type="evidence" value="ECO:0000318"/>
    <property type="project" value="GO_Central"/>
</dbReference>
<dbReference type="PRINTS" id="PR00463">
    <property type="entry name" value="EP450I"/>
</dbReference>
<evidence type="ECO:0000256" key="5">
    <source>
        <dbReference type="ARBA" id="ARBA00022723"/>
    </source>
</evidence>
<comment type="similarity">
    <text evidence="2">Belongs to the cytochrome P450 family.</text>
</comment>
<keyword evidence="4 12" id="KW-0812">Transmembrane</keyword>
<dbReference type="eggNOG" id="KOG0157">
    <property type="taxonomic scope" value="Eukaryota"/>
</dbReference>
<keyword evidence="6 12" id="KW-1133">Transmembrane helix</keyword>
<keyword evidence="8 11" id="KW-0408">Iron</keyword>
<evidence type="ECO:0000256" key="6">
    <source>
        <dbReference type="ARBA" id="ARBA00022989"/>
    </source>
</evidence>
<evidence type="ECO:0000256" key="4">
    <source>
        <dbReference type="ARBA" id="ARBA00022692"/>
    </source>
</evidence>
<dbReference type="SUPFAM" id="SSF48264">
    <property type="entry name" value="Cytochrome P450"/>
    <property type="match status" value="1"/>
</dbReference>
<keyword evidence="3 11" id="KW-0349">Heme</keyword>
<evidence type="ECO:0000256" key="10">
    <source>
        <dbReference type="ARBA" id="ARBA00023136"/>
    </source>
</evidence>
<feature type="transmembrane region" description="Helical" evidence="12">
    <location>
        <begin position="6"/>
        <end position="29"/>
    </location>
</feature>
<keyword evidence="9" id="KW-0503">Monooxygenase</keyword>
<keyword evidence="10 12" id="KW-0472">Membrane</keyword>
<dbReference type="PRINTS" id="PR00385">
    <property type="entry name" value="P450"/>
</dbReference>
<dbReference type="Pfam" id="PF00067">
    <property type="entry name" value="p450"/>
    <property type="match status" value="1"/>
</dbReference>
<proteinExistence type="inferred from homology"/>
<dbReference type="GO" id="GO:0016020">
    <property type="term" value="C:membrane"/>
    <property type="evidence" value="ECO:0007669"/>
    <property type="project" value="UniProtKB-SubCell"/>
</dbReference>
<dbReference type="AlphaFoldDB" id="A0A1B6PNG8"/>
<dbReference type="OrthoDB" id="1470350at2759"/>
<evidence type="ECO:0000256" key="2">
    <source>
        <dbReference type="ARBA" id="ARBA00010617"/>
    </source>
</evidence>
<organism evidence="13 14">
    <name type="scientific">Sorghum bicolor</name>
    <name type="common">Sorghum</name>
    <name type="synonym">Sorghum vulgare</name>
    <dbReference type="NCBI Taxonomy" id="4558"/>
    <lineage>
        <taxon>Eukaryota</taxon>
        <taxon>Viridiplantae</taxon>
        <taxon>Streptophyta</taxon>
        <taxon>Embryophyta</taxon>
        <taxon>Tracheophyta</taxon>
        <taxon>Spermatophyta</taxon>
        <taxon>Magnoliopsida</taxon>
        <taxon>Liliopsida</taxon>
        <taxon>Poales</taxon>
        <taxon>Poaceae</taxon>
        <taxon>PACMAD clade</taxon>
        <taxon>Panicoideae</taxon>
        <taxon>Andropogonodae</taxon>
        <taxon>Andropogoneae</taxon>
        <taxon>Sorghinae</taxon>
        <taxon>Sorghum</taxon>
    </lineage>
</organism>
<evidence type="ECO:0000256" key="3">
    <source>
        <dbReference type="ARBA" id="ARBA00022617"/>
    </source>
</evidence>
<keyword evidence="7" id="KW-0560">Oxidoreductase</keyword>
<dbReference type="STRING" id="4558.A0A1B6PNG8"/>
<dbReference type="InterPro" id="IPR050665">
    <property type="entry name" value="Cytochrome_P450_Monooxygen"/>
</dbReference>
<dbReference type="InterPro" id="IPR002401">
    <property type="entry name" value="Cyt_P450_E_grp-I"/>
</dbReference>
<reference evidence="14" key="2">
    <citation type="journal article" date="2018" name="Plant J.">
        <title>The Sorghum bicolor reference genome: improved assembly, gene annotations, a transcriptome atlas, and signatures of genome organization.</title>
        <authorList>
            <person name="McCormick R.F."/>
            <person name="Truong S.K."/>
            <person name="Sreedasyam A."/>
            <person name="Jenkins J."/>
            <person name="Shu S."/>
            <person name="Sims D."/>
            <person name="Kennedy M."/>
            <person name="Amirebrahimi M."/>
            <person name="Weers B.D."/>
            <person name="McKinley B."/>
            <person name="Mattison A."/>
            <person name="Morishige D.T."/>
            <person name="Grimwood J."/>
            <person name="Schmutz J."/>
            <person name="Mullet J.E."/>
        </authorList>
    </citation>
    <scope>NUCLEOTIDE SEQUENCE [LARGE SCALE GENOMIC DNA]</scope>
    <source>
        <strain evidence="14">cv. BTx623</strain>
    </source>
</reference>
<dbReference type="PANTHER" id="PTHR24282:SF211">
    <property type="entry name" value="CYTOCHROME P450-RELATED"/>
    <property type="match status" value="1"/>
</dbReference>
<evidence type="ECO:0000256" key="12">
    <source>
        <dbReference type="SAM" id="Phobius"/>
    </source>
</evidence>
<dbReference type="EMBL" id="CM000765">
    <property type="protein sequence ID" value="KXG27214.1"/>
    <property type="molecule type" value="Genomic_DNA"/>
</dbReference>
<dbReference type="OMA" id="LAMTTVY"/>
<keyword evidence="14" id="KW-1185">Reference proteome</keyword>
<evidence type="ECO:0000256" key="9">
    <source>
        <dbReference type="ARBA" id="ARBA00023033"/>
    </source>
</evidence>
<evidence type="ECO:0000313" key="14">
    <source>
        <dbReference type="Proteomes" id="UP000000768"/>
    </source>
</evidence>
<dbReference type="GO" id="GO:0020037">
    <property type="term" value="F:heme binding"/>
    <property type="evidence" value="ECO:0007669"/>
    <property type="project" value="InterPro"/>
</dbReference>
<evidence type="ECO:0008006" key="15">
    <source>
        <dbReference type="Google" id="ProtNLM"/>
    </source>
</evidence>
<evidence type="ECO:0000256" key="7">
    <source>
        <dbReference type="ARBA" id="ARBA00023002"/>
    </source>
</evidence>
<feature type="binding site" description="axial binding residue" evidence="11">
    <location>
        <position position="460"/>
    </location>
    <ligand>
        <name>heme</name>
        <dbReference type="ChEBI" id="CHEBI:30413"/>
    </ligand>
    <ligandPart>
        <name>Fe</name>
        <dbReference type="ChEBI" id="CHEBI:18248"/>
    </ligandPart>
</feature>
<evidence type="ECO:0000256" key="1">
    <source>
        <dbReference type="ARBA" id="ARBA00004370"/>
    </source>
</evidence>
<keyword evidence="5 11" id="KW-0479">Metal-binding</keyword>
<comment type="subcellular location">
    <subcellularLocation>
        <location evidence="1">Membrane</location>
    </subcellularLocation>
</comment>
<comment type="cofactor">
    <cofactor evidence="11">
        <name>heme</name>
        <dbReference type="ChEBI" id="CHEBI:30413"/>
    </cofactor>
</comment>